<keyword evidence="2" id="KW-1185">Reference proteome</keyword>
<dbReference type="Proteomes" id="UP001153331">
    <property type="component" value="Unassembled WGS sequence"/>
</dbReference>
<gene>
    <name evidence="1" type="ORF">OPT61_g8007</name>
</gene>
<proteinExistence type="predicted"/>
<evidence type="ECO:0000313" key="2">
    <source>
        <dbReference type="Proteomes" id="UP001153331"/>
    </source>
</evidence>
<evidence type="ECO:0000313" key="1">
    <source>
        <dbReference type="EMBL" id="KAJ8108678.1"/>
    </source>
</evidence>
<protein>
    <submittedName>
        <fullName evidence="1">Uncharacterized protein</fullName>
    </submittedName>
</protein>
<comment type="caution">
    <text evidence="1">The sequence shown here is derived from an EMBL/GenBank/DDBJ whole genome shotgun (WGS) entry which is preliminary data.</text>
</comment>
<name>A0ACC2I143_9PLEO</name>
<organism evidence="1 2">
    <name type="scientific">Boeremia exigua</name>
    <dbReference type="NCBI Taxonomy" id="749465"/>
    <lineage>
        <taxon>Eukaryota</taxon>
        <taxon>Fungi</taxon>
        <taxon>Dikarya</taxon>
        <taxon>Ascomycota</taxon>
        <taxon>Pezizomycotina</taxon>
        <taxon>Dothideomycetes</taxon>
        <taxon>Pleosporomycetidae</taxon>
        <taxon>Pleosporales</taxon>
        <taxon>Pleosporineae</taxon>
        <taxon>Didymellaceae</taxon>
        <taxon>Boeremia</taxon>
    </lineage>
</organism>
<dbReference type="EMBL" id="JAPHNI010000713">
    <property type="protein sequence ID" value="KAJ8108678.1"/>
    <property type="molecule type" value="Genomic_DNA"/>
</dbReference>
<accession>A0ACC2I143</accession>
<sequence length="1005" mass="114416">MGFSSVRRVRVEDDARGLCTQELQITYDDDRLPALAAMAKKMNSFRRDDTYLAGLWKNTPTDDLQWGRRSLNAPLRSATHTPSWSWASTKGQVVFPLAPVLPSFELVDVSYIPDGPPHMGKSTESSLKLRGPIGRVGINDLLPHTHNARLHVEVADGYSFSLYELKLTSTLDSKFLEEDATETDERFIVLFMASEAASKYFPQSFSGLLLRKISAAADERVGWSHVSFFGELKRWGTPSGSISYSESTSGGFTDRSGHDADVESPLDCGVSRSDATPAIENAPRGKVLDQERDFDVCTVEDHLMSMNWDRPANNFLTGLQTVSTDSYAVSGLQISNTSIDCKPFIARNMALKEPAADTVTQDIWPDICICCNRSKAPGTFFGLTISHRWDSWEFASWQATIETFRTAAKQGCCRCGFVYDAVAAYIRGGVHFDFDTIRVENGCHFRFGMHTEVRIDLSQDDPLRSSKLPWNIYAQTVHRDETTSTRALAKAKDWMNECQSSHEYCDANSTAPLPKRVLELSEKVVVLREHVRPEIQRYACLSHCWGPQGPAIQLNKTSRASLMRGIPLKDLPKTFSDTVKVCLELGISFLWIDALCKRKTSLNLDHRAKFMEQGIYQDDLSDWEQAAGTMADIYQHAWITIAATSARDSNDGLRRPVGDRFRPRLIPSIGMYVRESYVESSNMIYPDEELFPLVWRAWAFQEKHLSPRTLSFSIYRMVWGCRSFERIEHAPYQHRWTYDETTWGPQYFYKRAKDPVTAWQYMVRNFAYLRVTYDSDRLPSIAALASIMSQQRNGDLYLCGLWRNSLLNDLQWTARSEMPRCRSKAPTWSWASVNGKISFERGLNKPPYVLPSVTLLDVQYHPTGPAFFGQSTSAHIRLSGYTTKVVWKDPLNCDRYDQFEVEDLKGFDIKTESLVDFDPNSDPISRSPNEALIMVFITIEFELRFAYSGMILRKLCGARYERVGWMRLFRSLRRIRIQPPSPDYWVPLDAYMATLTSSIEEVTIV</sequence>
<reference evidence="1" key="1">
    <citation type="submission" date="2022-11" db="EMBL/GenBank/DDBJ databases">
        <title>Genome Sequence of Boeremia exigua.</title>
        <authorList>
            <person name="Buettner E."/>
        </authorList>
    </citation>
    <scope>NUCLEOTIDE SEQUENCE</scope>
    <source>
        <strain evidence="1">CU02</strain>
    </source>
</reference>